<evidence type="ECO:0000256" key="4">
    <source>
        <dbReference type="ARBA" id="ARBA00022980"/>
    </source>
</evidence>
<dbReference type="Pfam" id="PF01198">
    <property type="entry name" value="Ribosomal_L31e"/>
    <property type="match status" value="1"/>
</dbReference>
<dbReference type="PANTHER" id="PTHR10956">
    <property type="entry name" value="60S RIBOSOMAL PROTEIN L31"/>
    <property type="match status" value="1"/>
</dbReference>
<feature type="transmembrane region" description="Helical" evidence="8">
    <location>
        <begin position="143"/>
        <end position="169"/>
    </location>
</feature>
<dbReference type="Proteomes" id="UP000682733">
    <property type="component" value="Unassembled WGS sequence"/>
</dbReference>
<dbReference type="EMBL" id="CAJOBA010000626">
    <property type="protein sequence ID" value="CAF3545819.1"/>
    <property type="molecule type" value="Genomic_DNA"/>
</dbReference>
<protein>
    <recommendedName>
        <fullName evidence="8">Palmitoyltransferase</fullName>
        <ecNumber evidence="8">2.3.1.225</ecNumber>
    </recommendedName>
</protein>
<comment type="similarity">
    <text evidence="2">Belongs to the eukaryotic ribosomal protein eL31 family.</text>
</comment>
<dbReference type="GO" id="GO:0022625">
    <property type="term" value="C:cytosolic large ribosomal subunit"/>
    <property type="evidence" value="ECO:0007669"/>
    <property type="project" value="TreeGrafter"/>
</dbReference>
<evidence type="ECO:0000256" key="1">
    <source>
        <dbReference type="ARBA" id="ARBA00004141"/>
    </source>
</evidence>
<comment type="similarity">
    <text evidence="8">Belongs to the DHHC palmitoyltransferase family.</text>
</comment>
<dbReference type="EC" id="2.3.1.225" evidence="8"/>
<evidence type="ECO:0000313" key="11">
    <source>
        <dbReference type="EMBL" id="CAF3545819.1"/>
    </source>
</evidence>
<dbReference type="InterPro" id="IPR023621">
    <property type="entry name" value="Ribosomal_eL31_dom_sf"/>
</dbReference>
<keyword evidence="8" id="KW-0808">Transferase</keyword>
<dbReference type="PROSITE" id="PS50216">
    <property type="entry name" value="DHHC"/>
    <property type="match status" value="1"/>
</dbReference>
<feature type="transmembrane region" description="Helical" evidence="8">
    <location>
        <begin position="90"/>
        <end position="114"/>
    </location>
</feature>
<evidence type="ECO:0000256" key="5">
    <source>
        <dbReference type="ARBA" id="ARBA00022989"/>
    </source>
</evidence>
<keyword evidence="6 8" id="KW-0472">Membrane</keyword>
<dbReference type="CDD" id="cd00463">
    <property type="entry name" value="Ribosomal_L31e"/>
    <property type="match status" value="1"/>
</dbReference>
<keyword evidence="4" id="KW-0689">Ribosomal protein</keyword>
<dbReference type="PROSITE" id="PS01144">
    <property type="entry name" value="RIBOSOMAL_L31E"/>
    <property type="match status" value="1"/>
</dbReference>
<evidence type="ECO:0000256" key="6">
    <source>
        <dbReference type="ARBA" id="ARBA00023136"/>
    </source>
</evidence>
<proteinExistence type="inferred from homology"/>
<dbReference type="InterPro" id="IPR000054">
    <property type="entry name" value="Ribosomal_eL31"/>
</dbReference>
<dbReference type="AlphaFoldDB" id="A0A8S2GQN9"/>
<dbReference type="Gene3D" id="3.10.440.10">
    <property type="match status" value="1"/>
</dbReference>
<dbReference type="PANTHER" id="PTHR10956:SF0">
    <property type="entry name" value="60S RIBOSOMAL PROTEIN L31"/>
    <property type="match status" value="1"/>
</dbReference>
<dbReference type="GO" id="GO:0019706">
    <property type="term" value="F:protein-cysteine S-palmitoyltransferase activity"/>
    <property type="evidence" value="ECO:0007669"/>
    <property type="project" value="UniProtKB-EC"/>
</dbReference>
<comment type="caution">
    <text evidence="11">The sequence shown here is derived from an EMBL/GenBank/DDBJ whole genome shotgun (WGS) entry which is preliminary data.</text>
</comment>
<reference evidence="11" key="1">
    <citation type="submission" date="2021-02" db="EMBL/GenBank/DDBJ databases">
        <authorList>
            <person name="Nowell W R."/>
        </authorList>
    </citation>
    <scope>NUCLEOTIDE SEQUENCE</scope>
</reference>
<dbReference type="Pfam" id="PF01529">
    <property type="entry name" value="DHHC"/>
    <property type="match status" value="1"/>
</dbReference>
<name>A0A8S2GQN9_9BILA</name>
<evidence type="ECO:0000313" key="10">
    <source>
        <dbReference type="EMBL" id="CAF0765708.1"/>
    </source>
</evidence>
<feature type="domain" description="Palmitoyltransferase DHHC" evidence="9">
    <location>
        <begin position="45"/>
        <end position="179"/>
    </location>
</feature>
<evidence type="ECO:0000256" key="7">
    <source>
        <dbReference type="ARBA" id="ARBA00023274"/>
    </source>
</evidence>
<dbReference type="GO" id="GO:0016020">
    <property type="term" value="C:membrane"/>
    <property type="evidence" value="ECO:0007669"/>
    <property type="project" value="UniProtKB-SubCell"/>
</dbReference>
<comment type="subcellular location">
    <subcellularLocation>
        <location evidence="1">Membrane</location>
        <topology evidence="1">Multi-pass membrane protein</topology>
    </subcellularLocation>
</comment>
<dbReference type="InterPro" id="IPR020052">
    <property type="entry name" value="Ribosomal_eL31_CS"/>
</dbReference>
<keyword evidence="5 8" id="KW-1133">Transmembrane helix</keyword>
<evidence type="ECO:0000313" key="12">
    <source>
        <dbReference type="Proteomes" id="UP000682733"/>
    </source>
</evidence>
<comment type="catalytic activity">
    <reaction evidence="8">
        <text>L-cysteinyl-[protein] + hexadecanoyl-CoA = S-hexadecanoyl-L-cysteinyl-[protein] + CoA</text>
        <dbReference type="Rhea" id="RHEA:36683"/>
        <dbReference type="Rhea" id="RHEA-COMP:10131"/>
        <dbReference type="Rhea" id="RHEA-COMP:11032"/>
        <dbReference type="ChEBI" id="CHEBI:29950"/>
        <dbReference type="ChEBI" id="CHEBI:57287"/>
        <dbReference type="ChEBI" id="CHEBI:57379"/>
        <dbReference type="ChEBI" id="CHEBI:74151"/>
        <dbReference type="EC" id="2.3.1.225"/>
    </reaction>
</comment>
<dbReference type="GO" id="GO:0003735">
    <property type="term" value="F:structural constituent of ribosome"/>
    <property type="evidence" value="ECO:0007669"/>
    <property type="project" value="InterPro"/>
</dbReference>
<sequence length="366" mass="42362">MFYISDNEADHIAAAQTIEDRRNFLIHLARTANLPLLTKHFDGSIRYCFNCRCIKPDRAHHCSICRKCVLKYDHHCPWTNSCVSFGNYKFFILFLGYALIFCIYVAATSIEYFIKFWQNVTSPQQDTSSLSTSGAPSAGKFHLLFLFFASVMFAVSVSTLFFYHLYLIWKNRTTLESFRSPIFIDGPNKNGFDLGYKQNFFEIFGSSLLLAILPVTSTGDALIPIDSNTSYIDDHHIINEKQKMAPNTTKPKNKKQITNEVVTREYTINLHKRLHGVAFKKRAPRAVKEIKRFAEKMMRTPDVRIDSKLNKEIWSQGINHVPYRVRIRLARQRNEDEDSPHKLYTLVTYVRVPTFKGLMTANVDNE</sequence>
<comment type="domain">
    <text evidence="8">The DHHC domain is required for palmitoyltransferase activity.</text>
</comment>
<evidence type="ECO:0000259" key="9">
    <source>
        <dbReference type="Pfam" id="PF01529"/>
    </source>
</evidence>
<dbReference type="InterPro" id="IPR001594">
    <property type="entry name" value="Palmitoyltrfase_DHHC"/>
</dbReference>
<dbReference type="Proteomes" id="UP000677228">
    <property type="component" value="Unassembled WGS sequence"/>
</dbReference>
<evidence type="ECO:0000256" key="8">
    <source>
        <dbReference type="RuleBase" id="RU079119"/>
    </source>
</evidence>
<evidence type="ECO:0000256" key="3">
    <source>
        <dbReference type="ARBA" id="ARBA00022692"/>
    </source>
</evidence>
<dbReference type="FunFam" id="3.10.440.10:FF:000001">
    <property type="entry name" value="60S ribosomal protein L31"/>
    <property type="match status" value="1"/>
</dbReference>
<organism evidence="11 12">
    <name type="scientific">Didymodactylos carnosus</name>
    <dbReference type="NCBI Taxonomy" id="1234261"/>
    <lineage>
        <taxon>Eukaryota</taxon>
        <taxon>Metazoa</taxon>
        <taxon>Spiralia</taxon>
        <taxon>Gnathifera</taxon>
        <taxon>Rotifera</taxon>
        <taxon>Eurotatoria</taxon>
        <taxon>Bdelloidea</taxon>
        <taxon>Philodinida</taxon>
        <taxon>Philodinidae</taxon>
        <taxon>Didymodactylos</taxon>
    </lineage>
</organism>
<keyword evidence="3 8" id="KW-0812">Transmembrane</keyword>
<dbReference type="EMBL" id="CAJNOK010000626">
    <property type="protein sequence ID" value="CAF0765708.1"/>
    <property type="molecule type" value="Genomic_DNA"/>
</dbReference>
<dbReference type="SUPFAM" id="SSF54575">
    <property type="entry name" value="Ribosomal protein L31e"/>
    <property type="match status" value="1"/>
</dbReference>
<evidence type="ECO:0000256" key="2">
    <source>
        <dbReference type="ARBA" id="ARBA00010808"/>
    </source>
</evidence>
<dbReference type="SMART" id="SM01380">
    <property type="entry name" value="Ribosomal_L31e"/>
    <property type="match status" value="1"/>
</dbReference>
<accession>A0A8S2GQN9</accession>
<keyword evidence="7" id="KW-0687">Ribonucleoprotein</keyword>
<gene>
    <name evidence="10" type="ORF">OVA965_LOCUS2800</name>
    <name evidence="11" type="ORF">TMI583_LOCUS2799</name>
</gene>
<dbReference type="GO" id="GO:0002181">
    <property type="term" value="P:cytoplasmic translation"/>
    <property type="evidence" value="ECO:0007669"/>
    <property type="project" value="TreeGrafter"/>
</dbReference>
<keyword evidence="8" id="KW-0012">Acyltransferase</keyword>